<protein>
    <submittedName>
        <fullName evidence="2">Uncharacterized protein</fullName>
    </submittedName>
</protein>
<name>A0A017SEF6_ASPRC</name>
<dbReference type="EMBL" id="KK088425">
    <property type="protein sequence ID" value="EYE94605.1"/>
    <property type="molecule type" value="Genomic_DNA"/>
</dbReference>
<proteinExistence type="predicted"/>
<evidence type="ECO:0000256" key="1">
    <source>
        <dbReference type="SAM" id="MobiDB-lite"/>
    </source>
</evidence>
<dbReference type="GeneID" id="63702779"/>
<dbReference type="AlphaFoldDB" id="A0A017SEF6"/>
<organism evidence="2 3">
    <name type="scientific">Aspergillus ruber (strain CBS 135680)</name>
    <dbReference type="NCBI Taxonomy" id="1388766"/>
    <lineage>
        <taxon>Eukaryota</taxon>
        <taxon>Fungi</taxon>
        <taxon>Dikarya</taxon>
        <taxon>Ascomycota</taxon>
        <taxon>Pezizomycotina</taxon>
        <taxon>Eurotiomycetes</taxon>
        <taxon>Eurotiomycetidae</taxon>
        <taxon>Eurotiales</taxon>
        <taxon>Aspergillaceae</taxon>
        <taxon>Aspergillus</taxon>
        <taxon>Aspergillus subgen. Aspergillus</taxon>
    </lineage>
</organism>
<dbReference type="OrthoDB" id="10597578at2759"/>
<dbReference type="HOGENOM" id="CLU_2145347_0_0_1"/>
<sequence length="112" mass="12930">MLDSRKILLAGSLTTSRVYSQMVADITETHRPCFAYNRKFWRRTLHGSMTTRPTMTSCGVSRNQQLKKQSGKWSMPTNQKLSNGPFQEFLDVTKKWVLTKPKHFNEFGRASS</sequence>
<accession>A0A017SEF6</accession>
<feature type="region of interest" description="Disordered" evidence="1">
    <location>
        <begin position="52"/>
        <end position="80"/>
    </location>
</feature>
<reference evidence="3" key="1">
    <citation type="journal article" date="2014" name="Nat. Commun.">
        <title>Genomic adaptations of the halophilic Dead Sea filamentous fungus Eurotium rubrum.</title>
        <authorList>
            <person name="Kis-Papo T."/>
            <person name="Weig A.R."/>
            <person name="Riley R."/>
            <person name="Persoh D."/>
            <person name="Salamov A."/>
            <person name="Sun H."/>
            <person name="Lipzen A."/>
            <person name="Wasser S.P."/>
            <person name="Rambold G."/>
            <person name="Grigoriev I.V."/>
            <person name="Nevo E."/>
        </authorList>
    </citation>
    <scope>NUCLEOTIDE SEQUENCE [LARGE SCALE GENOMIC DNA]</scope>
    <source>
        <strain evidence="3">CBS 135680</strain>
    </source>
</reference>
<dbReference type="RefSeq" id="XP_040638293.1">
    <property type="nucleotide sequence ID" value="XM_040787655.1"/>
</dbReference>
<dbReference type="Proteomes" id="UP000019804">
    <property type="component" value="Unassembled WGS sequence"/>
</dbReference>
<keyword evidence="3" id="KW-1185">Reference proteome</keyword>
<evidence type="ECO:0000313" key="3">
    <source>
        <dbReference type="Proteomes" id="UP000019804"/>
    </source>
</evidence>
<evidence type="ECO:0000313" key="2">
    <source>
        <dbReference type="EMBL" id="EYE94605.1"/>
    </source>
</evidence>
<gene>
    <name evidence="2" type="ORF">EURHEDRAFT_80048</name>
</gene>